<accession>A0AAX6MKP3</accession>
<reference evidence="2 3" key="1">
    <citation type="journal article" date="2024" name="Front Chem Biol">
        <title>Unveiling the potential of Daldinia eschscholtzii MFLUCC 19-0629 through bioactivity and bioinformatics studies for enhanced sustainable agriculture production.</title>
        <authorList>
            <person name="Brooks S."/>
            <person name="Weaver J.A."/>
            <person name="Klomchit A."/>
            <person name="Alharthi S.A."/>
            <person name="Onlamun T."/>
            <person name="Nurani R."/>
            <person name="Vong T.K."/>
            <person name="Alberti F."/>
            <person name="Greco C."/>
        </authorList>
    </citation>
    <scope>NUCLEOTIDE SEQUENCE [LARGE SCALE GENOMIC DNA]</scope>
    <source>
        <strain evidence="2">MFLUCC 19-0629</strain>
    </source>
</reference>
<proteinExistence type="predicted"/>
<dbReference type="Pfam" id="PF01391">
    <property type="entry name" value="Collagen"/>
    <property type="match status" value="1"/>
</dbReference>
<evidence type="ECO:0000313" key="3">
    <source>
        <dbReference type="Proteomes" id="UP001369815"/>
    </source>
</evidence>
<feature type="compositionally biased region" description="Low complexity" evidence="1">
    <location>
        <begin position="81"/>
        <end position="90"/>
    </location>
</feature>
<gene>
    <name evidence="2" type="ORF">Daesc_005530</name>
</gene>
<sequence>MDTGASLIILPQQSSALSLNAKREGFRTLTITQSSKTSLTVIPLGNGQRWTATNAYTAVPETDSSTPTPGAIGPQGPPGLPGNIGPIGPQGMRGERGLQGEPGAVGPQGLPGERGEQGPKGDVGHRGPQGERGHDGARKEYKANQVGISYDL</sequence>
<evidence type="ECO:0000313" key="2">
    <source>
        <dbReference type="EMBL" id="KAK6953230.1"/>
    </source>
</evidence>
<protein>
    <submittedName>
        <fullName evidence="2">Uncharacterized protein</fullName>
    </submittedName>
</protein>
<comment type="caution">
    <text evidence="2">The sequence shown here is derived from an EMBL/GenBank/DDBJ whole genome shotgun (WGS) entry which is preliminary data.</text>
</comment>
<evidence type="ECO:0000256" key="1">
    <source>
        <dbReference type="SAM" id="MobiDB-lite"/>
    </source>
</evidence>
<dbReference type="PANTHER" id="PTHR24637:SF421">
    <property type="entry name" value="CUTICLE COLLAGEN DPY-2"/>
    <property type="match status" value="1"/>
</dbReference>
<keyword evidence="3" id="KW-1185">Reference proteome</keyword>
<organism evidence="2 3">
    <name type="scientific">Daldinia eschscholtzii</name>
    <dbReference type="NCBI Taxonomy" id="292717"/>
    <lineage>
        <taxon>Eukaryota</taxon>
        <taxon>Fungi</taxon>
        <taxon>Dikarya</taxon>
        <taxon>Ascomycota</taxon>
        <taxon>Pezizomycotina</taxon>
        <taxon>Sordariomycetes</taxon>
        <taxon>Xylariomycetidae</taxon>
        <taxon>Xylariales</taxon>
        <taxon>Hypoxylaceae</taxon>
        <taxon>Daldinia</taxon>
    </lineage>
</organism>
<dbReference type="Proteomes" id="UP001369815">
    <property type="component" value="Unassembled WGS sequence"/>
</dbReference>
<feature type="compositionally biased region" description="Basic and acidic residues" evidence="1">
    <location>
        <begin position="113"/>
        <end position="142"/>
    </location>
</feature>
<name>A0AAX6MKP3_9PEZI</name>
<dbReference type="AlphaFoldDB" id="A0AAX6MKP3"/>
<dbReference type="InterPro" id="IPR008160">
    <property type="entry name" value="Collagen"/>
</dbReference>
<dbReference type="PANTHER" id="PTHR24637">
    <property type="entry name" value="COLLAGEN"/>
    <property type="match status" value="1"/>
</dbReference>
<feature type="region of interest" description="Disordered" evidence="1">
    <location>
        <begin position="59"/>
        <end position="152"/>
    </location>
</feature>
<dbReference type="EMBL" id="JBANMG010000005">
    <property type="protein sequence ID" value="KAK6953230.1"/>
    <property type="molecule type" value="Genomic_DNA"/>
</dbReference>